<evidence type="ECO:0000259" key="2">
    <source>
        <dbReference type="Pfam" id="PF07705"/>
    </source>
</evidence>
<feature type="domain" description="S-layer family duplication" evidence="3">
    <location>
        <begin position="318"/>
        <end position="567"/>
    </location>
</feature>
<dbReference type="Gene3D" id="2.60.98.40">
    <property type="match status" value="2"/>
</dbReference>
<dbReference type="InterPro" id="IPR006457">
    <property type="entry name" value="S_layer-rel_Mac"/>
</dbReference>
<dbReference type="Pfam" id="PF07705">
    <property type="entry name" value="CARDB"/>
    <property type="match status" value="1"/>
</dbReference>
<feature type="transmembrane region" description="Helical" evidence="1">
    <location>
        <begin position="846"/>
        <end position="863"/>
    </location>
</feature>
<dbReference type="EMBL" id="VIAQ01000008">
    <property type="protein sequence ID" value="TQD27693.1"/>
    <property type="molecule type" value="Genomic_DNA"/>
</dbReference>
<dbReference type="InterPro" id="IPR011635">
    <property type="entry name" value="CARDB"/>
</dbReference>
<evidence type="ECO:0000313" key="5">
    <source>
        <dbReference type="Proteomes" id="UP000319335"/>
    </source>
</evidence>
<keyword evidence="1" id="KW-0472">Membrane</keyword>
<dbReference type="Gene3D" id="2.60.40.10">
    <property type="entry name" value="Immunoglobulins"/>
    <property type="match status" value="1"/>
</dbReference>
<evidence type="ECO:0000256" key="1">
    <source>
        <dbReference type="SAM" id="Phobius"/>
    </source>
</evidence>
<accession>A0A7Z8KRN1</accession>
<dbReference type="Pfam" id="PF07752">
    <property type="entry name" value="S-layer"/>
    <property type="match status" value="2"/>
</dbReference>
<name>A0A7Z8KRN1_9EURY</name>
<dbReference type="AlphaFoldDB" id="A0A7Z8KRN1"/>
<feature type="domain" description="S-layer family duplication" evidence="3">
    <location>
        <begin position="42"/>
        <end position="295"/>
    </location>
</feature>
<sequence length="869" mass="94751">MKNKTNKSLAFKPFLLLIAVLMLTSTAMAANNSTGNIIWDADENLSLEYTWTALTYSGFYYDLDSGEGSETLTITLDSDSDRSIGEGDLEYSTKPIDTDFEYGDWGSYQVIGFMAERYFAGYTDDTDFADDSISLISDGILSQVLLDDDDKISLFGGSSLELEEGYELEIDEVDLNGDSVMVTLTQDGDDIDTSIVSSNDEYIYEKELGTDDEVPIIVVHFENIFQGTESNAVFIEGIFQISEDYIELESGDSYGKMEIDSLSSDEITMENSDAISLGKGNTISIMGKLNFIVADDSTLRFGPELDMSDEGTYELRGTVAEDEELTWTPLNFEGFYYNLDEGVGTESLEIEDLSGRTIDDGDLIYKSTPLDVSFEYDDWGEFQVIGFMAEKYFAGYPDNEFTDDVSLLSDGYLSKVLIDDDSKTSLFAGSSLELEDGYEIQIVEVDLNGDDVMISLRQDGDEVDTGIVSADDDYVYEKDIGDVDDVPIIVLHFASIFQGSESNAVFIEGMFQISEDLVEISSDETFGKMEVTSFSSDEIVLENEDSITLSRGNTIDIMGDISFKVADDGDVRYYPFVEVSTVPTQSLSIDIASTLKEDEEVDITVTSRGAAVSGAVVMFDDEEIGKTSTDGTISYTPRSSGTFEVTAEKDGYVSASEEVEVIAADDATRKLAIEVSPDTVVDGDDITIYIMTAIGGEYVEDVDVYYDGKLIGTTDSDGTVEYTVTDSGIHEISTSADEYLSAEINLEVLELQAEFSYTNLQVTPLVASSGEDITVTVNVENTGTEAGDADVELLVNGTTVSTQSVSLNAGEETTVTFTIAEEEAGTYEAQVGSSTATFEVEKSTPGPGIVVSVMAFIAVAMLIRRKENK</sequence>
<feature type="domain" description="CARDB" evidence="2">
    <location>
        <begin position="761"/>
        <end position="831"/>
    </location>
</feature>
<comment type="caution">
    <text evidence="4">The sequence shown here is derived from an EMBL/GenBank/DDBJ whole genome shotgun (WGS) entry which is preliminary data.</text>
</comment>
<dbReference type="OrthoDB" id="240412at2157"/>
<dbReference type="NCBIfam" id="TIGR01567">
    <property type="entry name" value="S_layer_rel_Mac"/>
    <property type="match status" value="2"/>
</dbReference>
<evidence type="ECO:0000259" key="3">
    <source>
        <dbReference type="Pfam" id="PF07752"/>
    </source>
</evidence>
<dbReference type="InterPro" id="IPR013783">
    <property type="entry name" value="Ig-like_fold"/>
</dbReference>
<proteinExistence type="predicted"/>
<evidence type="ECO:0000313" key="4">
    <source>
        <dbReference type="EMBL" id="TQD27693.1"/>
    </source>
</evidence>
<keyword evidence="1" id="KW-0812">Transmembrane</keyword>
<dbReference type="Gene3D" id="2.60.40.4190">
    <property type="match status" value="2"/>
</dbReference>
<dbReference type="Proteomes" id="UP000319335">
    <property type="component" value="Unassembled WGS sequence"/>
</dbReference>
<protein>
    <submittedName>
        <fullName evidence="4">S-layer protein</fullName>
    </submittedName>
</protein>
<reference evidence="4 5" key="1">
    <citation type="submission" date="2019-06" db="EMBL/GenBank/DDBJ databases">
        <title>Draft genome sequence of Methanolobus vulcani B1d.</title>
        <authorList>
            <person name="Creighbaum A.J."/>
            <person name="Ticak T."/>
            <person name="Hariraju D."/>
            <person name="Arivett B.A."/>
            <person name="Ferguson D.J.Jr."/>
        </authorList>
    </citation>
    <scope>NUCLEOTIDE SEQUENCE [LARGE SCALE GENOMIC DNA]</scope>
    <source>
        <strain evidence="4 5">B1d</strain>
    </source>
</reference>
<keyword evidence="1" id="KW-1133">Transmembrane helix</keyword>
<dbReference type="Gene3D" id="2.60.40.1120">
    <property type="entry name" value="Carboxypeptidase-like, regulatory domain"/>
    <property type="match status" value="1"/>
</dbReference>
<organism evidence="4 5">
    <name type="scientific">Methanolobus vulcani</name>
    <dbReference type="NCBI Taxonomy" id="38026"/>
    <lineage>
        <taxon>Archaea</taxon>
        <taxon>Methanobacteriati</taxon>
        <taxon>Methanobacteriota</taxon>
        <taxon>Stenosarchaea group</taxon>
        <taxon>Methanomicrobia</taxon>
        <taxon>Methanosarcinales</taxon>
        <taxon>Methanosarcinaceae</taxon>
        <taxon>Methanolobus</taxon>
    </lineage>
</organism>
<gene>
    <name evidence="4" type="ORF">FKV42_03060</name>
</gene>
<keyword evidence="5" id="KW-1185">Reference proteome</keyword>